<dbReference type="SUPFAM" id="SSF51197">
    <property type="entry name" value="Clavaminate synthase-like"/>
    <property type="match status" value="1"/>
</dbReference>
<dbReference type="EMBL" id="BJWL01000010">
    <property type="protein sequence ID" value="GFY94934.1"/>
    <property type="molecule type" value="Genomic_DNA"/>
</dbReference>
<keyword evidence="6" id="KW-1185">Reference proteome</keyword>
<dbReference type="InterPro" id="IPR005123">
    <property type="entry name" value="Oxoglu/Fe-dep_dioxygenase_dom"/>
</dbReference>
<evidence type="ECO:0000259" key="4">
    <source>
        <dbReference type="PROSITE" id="PS51471"/>
    </source>
</evidence>
<dbReference type="Proteomes" id="UP000585474">
    <property type="component" value="Unassembled WGS sequence"/>
</dbReference>
<dbReference type="InterPro" id="IPR027443">
    <property type="entry name" value="IPNS-like_sf"/>
</dbReference>
<keyword evidence="1 3" id="KW-0479">Metal-binding</keyword>
<dbReference type="Gene3D" id="2.60.120.330">
    <property type="entry name" value="B-lactam Antibiotic, Isopenicillin N Synthase, Chain"/>
    <property type="match status" value="1"/>
</dbReference>
<evidence type="ECO:0000313" key="5">
    <source>
        <dbReference type="EMBL" id="GFY94934.1"/>
    </source>
</evidence>
<dbReference type="AlphaFoldDB" id="A0A7J0F8A1"/>
<comment type="caution">
    <text evidence="5">The sequence shown here is derived from an EMBL/GenBank/DDBJ whole genome shotgun (WGS) entry which is preliminary data.</text>
</comment>
<protein>
    <recommendedName>
        <fullName evidence="4">Fe2OG dioxygenase domain-containing protein</fullName>
    </recommendedName>
</protein>
<evidence type="ECO:0000256" key="1">
    <source>
        <dbReference type="ARBA" id="ARBA00022723"/>
    </source>
</evidence>
<dbReference type="PROSITE" id="PS51471">
    <property type="entry name" value="FE2OG_OXY"/>
    <property type="match status" value="1"/>
</dbReference>
<keyword evidence="3" id="KW-0560">Oxidoreductase</keyword>
<name>A0A7J0F8A1_9ERIC</name>
<dbReference type="InterPro" id="IPR050295">
    <property type="entry name" value="Plant_2OG-oxidoreductases"/>
</dbReference>
<evidence type="ECO:0000256" key="3">
    <source>
        <dbReference type="RuleBase" id="RU003682"/>
    </source>
</evidence>
<dbReference type="GO" id="GO:0016491">
    <property type="term" value="F:oxidoreductase activity"/>
    <property type="evidence" value="ECO:0007669"/>
    <property type="project" value="UniProtKB-KW"/>
</dbReference>
<dbReference type="PANTHER" id="PTHR47991">
    <property type="entry name" value="OXOGLUTARATE/IRON-DEPENDENT DIOXYGENASE"/>
    <property type="match status" value="1"/>
</dbReference>
<organism evidence="5 6">
    <name type="scientific">Actinidia rufa</name>
    <dbReference type="NCBI Taxonomy" id="165716"/>
    <lineage>
        <taxon>Eukaryota</taxon>
        <taxon>Viridiplantae</taxon>
        <taxon>Streptophyta</taxon>
        <taxon>Embryophyta</taxon>
        <taxon>Tracheophyta</taxon>
        <taxon>Spermatophyta</taxon>
        <taxon>Magnoliopsida</taxon>
        <taxon>eudicotyledons</taxon>
        <taxon>Gunneridae</taxon>
        <taxon>Pentapetalae</taxon>
        <taxon>asterids</taxon>
        <taxon>Ericales</taxon>
        <taxon>Actinidiaceae</taxon>
        <taxon>Actinidia</taxon>
    </lineage>
</organism>
<keyword evidence="2 3" id="KW-0408">Iron</keyword>
<gene>
    <name evidence="5" type="ORF">Acr_10g0003190</name>
</gene>
<evidence type="ECO:0000313" key="6">
    <source>
        <dbReference type="Proteomes" id="UP000585474"/>
    </source>
</evidence>
<feature type="domain" description="Fe2OG dioxygenase" evidence="4">
    <location>
        <begin position="52"/>
        <end position="152"/>
    </location>
</feature>
<evidence type="ECO:0000256" key="2">
    <source>
        <dbReference type="ARBA" id="ARBA00023004"/>
    </source>
</evidence>
<sequence>MVVPILALSIACEVAREYSTQIRELALELLKGISEGLGLEECYIEKAMDLERGFQLFAVNFYPLCPKPELAMGIPPHTDYGLLTCLISNGIDGLQILRDGKWHNVKSLPDSILINVADQLEILSNGKCRSDRHRAVVNNNATRISIAMAHGPSIDKVVGPAPELVDMESRPSKFVPMEFKKYVELNHANPIGASPYFEQLRPENAK</sequence>
<reference evidence="5 6" key="1">
    <citation type="submission" date="2019-07" db="EMBL/GenBank/DDBJ databases">
        <title>De Novo Assembly of kiwifruit Actinidia rufa.</title>
        <authorList>
            <person name="Sugita-Konishi S."/>
            <person name="Sato K."/>
            <person name="Mori E."/>
            <person name="Abe Y."/>
            <person name="Kisaki G."/>
            <person name="Hamano K."/>
            <person name="Suezawa K."/>
            <person name="Otani M."/>
            <person name="Fukuda T."/>
            <person name="Manabe T."/>
            <person name="Gomi K."/>
            <person name="Tabuchi M."/>
            <person name="Akimitsu K."/>
            <person name="Kataoka I."/>
        </authorList>
    </citation>
    <scope>NUCLEOTIDE SEQUENCE [LARGE SCALE GENOMIC DNA]</scope>
    <source>
        <strain evidence="6">cv. Fuchu</strain>
    </source>
</reference>
<dbReference type="OrthoDB" id="627829at2759"/>
<proteinExistence type="inferred from homology"/>
<dbReference type="Pfam" id="PF03171">
    <property type="entry name" value="2OG-FeII_Oxy"/>
    <property type="match status" value="1"/>
</dbReference>
<accession>A0A7J0F8A1</accession>
<comment type="similarity">
    <text evidence="3">Belongs to the iron/ascorbate-dependent oxidoreductase family.</text>
</comment>
<dbReference type="GO" id="GO:0046872">
    <property type="term" value="F:metal ion binding"/>
    <property type="evidence" value="ECO:0007669"/>
    <property type="project" value="UniProtKB-KW"/>
</dbReference>
<dbReference type="InterPro" id="IPR044861">
    <property type="entry name" value="IPNS-like_FE2OG_OXY"/>
</dbReference>